<comment type="similarity">
    <text evidence="1">Belongs to the HicA mRNA interferase family.</text>
</comment>
<evidence type="ECO:0000256" key="2">
    <source>
        <dbReference type="ARBA" id="ARBA00022649"/>
    </source>
</evidence>
<dbReference type="RefSeq" id="WP_110028167.1">
    <property type="nucleotide sequence ID" value="NZ_QGTS01000024.1"/>
</dbReference>
<evidence type="ECO:0000256" key="6">
    <source>
        <dbReference type="ARBA" id="ARBA00022884"/>
    </source>
</evidence>
<name>A0A317PL00_9ENTR</name>
<dbReference type="Pfam" id="PF07927">
    <property type="entry name" value="HicA_toxin"/>
    <property type="match status" value="1"/>
</dbReference>
<evidence type="ECO:0000313" key="9">
    <source>
        <dbReference type="Proteomes" id="UP000246744"/>
    </source>
</evidence>
<gene>
    <name evidence="8" type="ORF">DES37_12443</name>
</gene>
<evidence type="ECO:0000313" key="8">
    <source>
        <dbReference type="EMBL" id="PWW00845.1"/>
    </source>
</evidence>
<keyword evidence="5" id="KW-0378">Hydrolase</keyword>
<keyword evidence="2" id="KW-1277">Toxin-antitoxin system</keyword>
<dbReference type="EMBL" id="QGTS01000024">
    <property type="protein sequence ID" value="PWW00845.1"/>
    <property type="molecule type" value="Genomic_DNA"/>
</dbReference>
<dbReference type="GO" id="GO:0003729">
    <property type="term" value="F:mRNA binding"/>
    <property type="evidence" value="ECO:0007669"/>
    <property type="project" value="InterPro"/>
</dbReference>
<dbReference type="OrthoDB" id="9811409at2"/>
<evidence type="ECO:0000256" key="1">
    <source>
        <dbReference type="ARBA" id="ARBA00006620"/>
    </source>
</evidence>
<dbReference type="GO" id="GO:0016787">
    <property type="term" value="F:hydrolase activity"/>
    <property type="evidence" value="ECO:0007669"/>
    <property type="project" value="UniProtKB-KW"/>
</dbReference>
<proteinExistence type="inferred from homology"/>
<evidence type="ECO:0000256" key="4">
    <source>
        <dbReference type="ARBA" id="ARBA00022759"/>
    </source>
</evidence>
<dbReference type="InterPro" id="IPR038570">
    <property type="entry name" value="HicA_sf"/>
</dbReference>
<dbReference type="SUPFAM" id="SSF54786">
    <property type="entry name" value="YcfA/nrd intein domain"/>
    <property type="match status" value="1"/>
</dbReference>
<evidence type="ECO:0000256" key="3">
    <source>
        <dbReference type="ARBA" id="ARBA00022722"/>
    </source>
</evidence>
<sequence>MKSADLIKALIAAGCILRRHNGGSHQIWWSPVTGKTFPVPHPKKDLPPGTVRAILKMAGIPSQNHWR</sequence>
<dbReference type="AlphaFoldDB" id="A0A317PL00"/>
<organism evidence="8 9">
    <name type="scientific">Mangrovibacter plantisponsor</name>
    <dbReference type="NCBI Taxonomy" id="451513"/>
    <lineage>
        <taxon>Bacteria</taxon>
        <taxon>Pseudomonadati</taxon>
        <taxon>Pseudomonadota</taxon>
        <taxon>Gammaproteobacteria</taxon>
        <taxon>Enterobacterales</taxon>
        <taxon>Enterobacteriaceae</taxon>
        <taxon>Mangrovibacter</taxon>
    </lineage>
</organism>
<keyword evidence="3" id="KW-0540">Nuclease</keyword>
<dbReference type="Proteomes" id="UP000246744">
    <property type="component" value="Unassembled WGS sequence"/>
</dbReference>
<keyword evidence="7" id="KW-0346">Stress response</keyword>
<evidence type="ECO:0000256" key="5">
    <source>
        <dbReference type="ARBA" id="ARBA00022801"/>
    </source>
</evidence>
<dbReference type="GO" id="GO:0004519">
    <property type="term" value="F:endonuclease activity"/>
    <property type="evidence" value="ECO:0007669"/>
    <property type="project" value="UniProtKB-KW"/>
</dbReference>
<keyword evidence="9" id="KW-1185">Reference proteome</keyword>
<accession>A0A317PL00</accession>
<keyword evidence="6" id="KW-0694">RNA-binding</keyword>
<reference evidence="8 9" key="1">
    <citation type="submission" date="2018-05" db="EMBL/GenBank/DDBJ databases">
        <title>Genomic Encyclopedia of Type Strains, Phase IV (KMG-IV): sequencing the most valuable type-strain genomes for metagenomic binning, comparative biology and taxonomic classification.</title>
        <authorList>
            <person name="Goeker M."/>
        </authorList>
    </citation>
    <scope>NUCLEOTIDE SEQUENCE [LARGE SCALE GENOMIC DNA]</scope>
    <source>
        <strain evidence="8 9">DSM 19579</strain>
    </source>
</reference>
<keyword evidence="4" id="KW-0255">Endonuclease</keyword>
<protein>
    <submittedName>
        <fullName evidence="8">Putative RNA binding protein YcfA (HicA-like mRNA interferase family)</fullName>
    </submittedName>
</protein>
<dbReference type="Gene3D" id="3.30.920.30">
    <property type="entry name" value="Hypothetical protein"/>
    <property type="match status" value="1"/>
</dbReference>
<evidence type="ECO:0000256" key="7">
    <source>
        <dbReference type="ARBA" id="ARBA00023016"/>
    </source>
</evidence>
<dbReference type="InterPro" id="IPR012933">
    <property type="entry name" value="HicA_mRNA_interferase"/>
</dbReference>
<comment type="caution">
    <text evidence="8">The sequence shown here is derived from an EMBL/GenBank/DDBJ whole genome shotgun (WGS) entry which is preliminary data.</text>
</comment>